<sequence length="502" mass="57609">MWLSRLTKVIHGKIFRAFHARSTQTKKVNLILSTQTPIHTVSAEYLSFSIDISVLVGGYWWEGSQGVKKGLGTLRVPPIDLDNKKLDRLVQALGPSYIRIGGSEADKIHYLHAPEDEPDALVLTAPMWDKLHAFIQRNNLKLVFTFKYGLFERSQHGAWQGSEIQKLLDYSKQKGYQVDICELGNELNAYWAFHGIRSQPGGKNLALDYATFAQLIKDYYPEIKVMGPGSAYWPKLGESLTPLPNLTQKFLQNLNFKLDIVSWHYYPFQSTRSPVRTRTANLRALLSPRSYNDFKKYSEKLSHWRHQYQPQAEFWTGETGSAQCGGQPQLSDRFASCFWWAEQLGCGAALGQKVMIRQSLVGGDYGLINRLTLKPRPDFWVSWLWVQLMGQSVYAALSNHPRVRVYCHQHPTQHYKTLMLINISHYTVNMLLPQNYDIQQRYVITAKKIDAKKLLINGIKPKFNKGKLSLTDFPKLENTAELPPYSISFWLLEIKSEPSQTH</sequence>
<accession>A0ABV1RF18</accession>
<dbReference type="RefSeq" id="WP_350401111.1">
    <property type="nucleotide sequence ID" value="NZ_JBELOE010000125.1"/>
</dbReference>
<dbReference type="InterPro" id="IPR005199">
    <property type="entry name" value="Glyco_hydro_79"/>
</dbReference>
<comment type="caution">
    <text evidence="1">The sequence shown here is derived from an EMBL/GenBank/DDBJ whole genome shotgun (WGS) entry which is preliminary data.</text>
</comment>
<dbReference type="PANTHER" id="PTHR46145">
    <property type="entry name" value="HEPARANASE"/>
    <property type="match status" value="1"/>
</dbReference>
<evidence type="ECO:0000313" key="2">
    <source>
        <dbReference type="Proteomes" id="UP001467690"/>
    </source>
</evidence>
<organism evidence="1 2">
    <name type="scientific">Catenovulum sediminis</name>
    <dbReference type="NCBI Taxonomy" id="1740262"/>
    <lineage>
        <taxon>Bacteria</taxon>
        <taxon>Pseudomonadati</taxon>
        <taxon>Pseudomonadota</taxon>
        <taxon>Gammaproteobacteria</taxon>
        <taxon>Alteromonadales</taxon>
        <taxon>Alteromonadaceae</taxon>
        <taxon>Catenovulum</taxon>
    </lineage>
</organism>
<proteinExistence type="predicted"/>
<reference evidence="1 2" key="1">
    <citation type="submission" date="2024-06" db="EMBL/GenBank/DDBJ databases">
        <authorList>
            <person name="Chen R.Y."/>
        </authorList>
    </citation>
    <scope>NUCLEOTIDE SEQUENCE [LARGE SCALE GENOMIC DNA]</scope>
    <source>
        <strain evidence="1 2">D2</strain>
    </source>
</reference>
<evidence type="ECO:0000313" key="1">
    <source>
        <dbReference type="EMBL" id="MER2491511.1"/>
    </source>
</evidence>
<name>A0ABV1RF18_9ALTE</name>
<dbReference type="Gene3D" id="3.20.20.80">
    <property type="entry name" value="Glycosidases"/>
    <property type="match status" value="1"/>
</dbReference>
<gene>
    <name evidence="1" type="ORF">ABS311_06415</name>
</gene>
<protein>
    <submittedName>
        <fullName evidence="1">Glycoside hydrolase</fullName>
    </submittedName>
</protein>
<dbReference type="SUPFAM" id="SSF51445">
    <property type="entry name" value="(Trans)glycosidases"/>
    <property type="match status" value="1"/>
</dbReference>
<keyword evidence="2" id="KW-1185">Reference proteome</keyword>
<dbReference type="Pfam" id="PF03662">
    <property type="entry name" value="Glyco_hydro_79n"/>
    <property type="match status" value="1"/>
</dbReference>
<dbReference type="GO" id="GO:0016787">
    <property type="term" value="F:hydrolase activity"/>
    <property type="evidence" value="ECO:0007669"/>
    <property type="project" value="UniProtKB-KW"/>
</dbReference>
<dbReference type="PANTHER" id="PTHR46145:SF4">
    <property type="entry name" value="HEPARANASE"/>
    <property type="match status" value="1"/>
</dbReference>
<dbReference type="EMBL" id="JBELOE010000125">
    <property type="protein sequence ID" value="MER2491511.1"/>
    <property type="molecule type" value="Genomic_DNA"/>
</dbReference>
<keyword evidence="1" id="KW-0378">Hydrolase</keyword>
<dbReference type="Proteomes" id="UP001467690">
    <property type="component" value="Unassembled WGS sequence"/>
</dbReference>
<dbReference type="InterPro" id="IPR017853">
    <property type="entry name" value="GH"/>
</dbReference>